<reference evidence="1" key="1">
    <citation type="journal article" date="2011" name="PLoS ONE">
        <title>Ralstonia syzygii, the Blood Disease Bacterium and some Asian R. solanacearum strains form a single genomic species despite divergent lifestyles.</title>
        <authorList>
            <person name="Remenant B."/>
            <person name="de Cambiaire J.C."/>
            <person name="Cellier G."/>
            <person name="Jacobs J.M."/>
            <person name="Mangenot S."/>
            <person name="Barbe V."/>
            <person name="Lajus A."/>
            <person name="Vallenet D."/>
            <person name="Medigue C."/>
            <person name="Fegan M."/>
            <person name="Allen C."/>
            <person name="Prior P."/>
        </authorList>
    </citation>
    <scope>NUCLEOTIDE SEQUENCE</scope>
    <source>
        <strain evidence="1">R229</strain>
    </source>
</reference>
<accession>G2ZMA1</accession>
<organism evidence="1">
    <name type="scientific">blood disease bacterium R229</name>
    <dbReference type="NCBI Taxonomy" id="741978"/>
    <lineage>
        <taxon>Bacteria</taxon>
        <taxon>Pseudomonadati</taxon>
        <taxon>Pseudomonadota</taxon>
        <taxon>Betaproteobacteria</taxon>
        <taxon>Burkholderiales</taxon>
        <taxon>Burkholderiaceae</taxon>
        <taxon>Ralstonia</taxon>
        <taxon>Ralstonia solanacearum species complex</taxon>
    </lineage>
</organism>
<protein>
    <submittedName>
        <fullName evidence="1">Uncharacterized protein</fullName>
    </submittedName>
</protein>
<sequence length="80" mass="9117">MRRRRRYGDSAILVRLSDATSALESVRLSFLPRRRDVLRAAVFQVRGGALVSVGVCGLAWPQPHAPGQHNCLPCRWRRRH</sequence>
<gene>
    <name evidence="1" type="ORF">BDB_80612</name>
</gene>
<dbReference type="EMBL" id="FR854064">
    <property type="protein sequence ID" value="CCA80218.1"/>
    <property type="molecule type" value="Genomic_DNA"/>
</dbReference>
<dbReference type="AlphaFoldDB" id="G2ZMA1"/>
<reference evidence="1" key="2">
    <citation type="submission" date="2011-04" db="EMBL/GenBank/DDBJ databases">
        <authorList>
            <person name="Genoscope - CEA"/>
        </authorList>
    </citation>
    <scope>NUCLEOTIDE SEQUENCE</scope>
    <source>
        <strain evidence="1">R229</strain>
    </source>
</reference>
<evidence type="ECO:0000313" key="1">
    <source>
        <dbReference type="EMBL" id="CCA80218.1"/>
    </source>
</evidence>
<name>G2ZMA1_9RALS</name>
<proteinExistence type="predicted"/>